<dbReference type="EMBL" id="QSQT01000020">
    <property type="protein sequence ID" value="RGK54058.1"/>
    <property type="molecule type" value="Genomic_DNA"/>
</dbReference>
<evidence type="ECO:0000313" key="1">
    <source>
        <dbReference type="EMBL" id="RGK54058.1"/>
    </source>
</evidence>
<evidence type="ECO:0000313" key="5">
    <source>
        <dbReference type="Proteomes" id="UP000260862"/>
    </source>
</evidence>
<name>A0A3E4WF51_9BACT</name>
<reference evidence="4 5" key="1">
    <citation type="submission" date="2018-08" db="EMBL/GenBank/DDBJ databases">
        <title>A genome reference for cultivated species of the human gut microbiota.</title>
        <authorList>
            <person name="Zou Y."/>
            <person name="Xue W."/>
            <person name="Luo G."/>
        </authorList>
    </citation>
    <scope>NUCLEOTIDE SEQUENCE [LARGE SCALE GENOMIC DNA]</scope>
    <source>
        <strain evidence="3 6">AF31-28B-AC</strain>
        <strain evidence="2 4">OM08-14</strain>
        <strain evidence="1 5">TF10-3AC</strain>
    </source>
</reference>
<evidence type="ECO:0000313" key="6">
    <source>
        <dbReference type="Proteomes" id="UP000285109"/>
    </source>
</evidence>
<proteinExistence type="predicted"/>
<evidence type="ECO:0000313" key="2">
    <source>
        <dbReference type="EMBL" id="RGM40830.1"/>
    </source>
</evidence>
<dbReference type="EMBL" id="QRQK01000041">
    <property type="protein sequence ID" value="RHM92560.1"/>
    <property type="molecule type" value="Genomic_DNA"/>
</dbReference>
<evidence type="ECO:0000313" key="4">
    <source>
        <dbReference type="Proteomes" id="UP000260780"/>
    </source>
</evidence>
<dbReference type="Proteomes" id="UP000285109">
    <property type="component" value="Unassembled WGS sequence"/>
</dbReference>
<protein>
    <submittedName>
        <fullName evidence="2">Uncharacterized protein</fullName>
    </submittedName>
</protein>
<keyword evidence="5" id="KW-1185">Reference proteome</keyword>
<organism evidence="2 4">
    <name type="scientific">Phocaeicola plebeius</name>
    <dbReference type="NCBI Taxonomy" id="310297"/>
    <lineage>
        <taxon>Bacteria</taxon>
        <taxon>Pseudomonadati</taxon>
        <taxon>Bacteroidota</taxon>
        <taxon>Bacteroidia</taxon>
        <taxon>Bacteroidales</taxon>
        <taxon>Bacteroidaceae</taxon>
        <taxon>Phocaeicola</taxon>
    </lineage>
</organism>
<accession>A0A3E4WF51</accession>
<sequence length="64" mass="7654">MFATNVSRLRLQRYANFWNLQTFQQKKYDFCAKNGIFVGKVPIITLKTFLFQTEIKSEIEKGRF</sequence>
<dbReference type="EMBL" id="QSTF01000012">
    <property type="protein sequence ID" value="RGM40830.1"/>
    <property type="molecule type" value="Genomic_DNA"/>
</dbReference>
<dbReference type="Proteomes" id="UP000260862">
    <property type="component" value="Unassembled WGS sequence"/>
</dbReference>
<evidence type="ECO:0000313" key="3">
    <source>
        <dbReference type="EMBL" id="RHM92560.1"/>
    </source>
</evidence>
<gene>
    <name evidence="3" type="ORF">DWZ34_15575</name>
    <name evidence="2" type="ORF">DXC17_06915</name>
    <name evidence="1" type="ORF">DXD04_11315</name>
</gene>
<comment type="caution">
    <text evidence="2">The sequence shown here is derived from an EMBL/GenBank/DDBJ whole genome shotgun (WGS) entry which is preliminary data.</text>
</comment>
<dbReference type="Proteomes" id="UP000260780">
    <property type="component" value="Unassembled WGS sequence"/>
</dbReference>
<dbReference type="AlphaFoldDB" id="A0A3E4WF51"/>